<comment type="caution">
    <text evidence="2">The sequence shown here is derived from an EMBL/GenBank/DDBJ whole genome shotgun (WGS) entry which is preliminary data.</text>
</comment>
<gene>
    <name evidence="2" type="ORF">RCO7_00405</name>
</gene>
<feature type="domain" description="2EXR" evidence="1">
    <location>
        <begin position="33"/>
        <end position="103"/>
    </location>
</feature>
<reference evidence="3" key="1">
    <citation type="submission" date="2016-03" db="EMBL/GenBank/DDBJ databases">
        <authorList>
            <person name="Ploux O."/>
        </authorList>
    </citation>
    <scope>NUCLEOTIDE SEQUENCE [LARGE SCALE GENOMIC DNA]</scope>
    <source>
        <strain evidence="3">UK7</strain>
    </source>
</reference>
<proteinExistence type="predicted"/>
<dbReference type="Pfam" id="PF20150">
    <property type="entry name" value="2EXR"/>
    <property type="match status" value="1"/>
</dbReference>
<protein>
    <recommendedName>
        <fullName evidence="1">2EXR domain-containing protein</fullName>
    </recommendedName>
</protein>
<dbReference type="PANTHER" id="PTHR35910:SF1">
    <property type="entry name" value="2EXR DOMAIN-CONTAINING PROTEIN"/>
    <property type="match status" value="1"/>
</dbReference>
<dbReference type="InterPro" id="IPR045518">
    <property type="entry name" value="2EXR"/>
</dbReference>
<dbReference type="InParanoid" id="A0A1E1KQ41"/>
<dbReference type="EMBL" id="FJUW01000016">
    <property type="protein sequence ID" value="CZS99014.1"/>
    <property type="molecule type" value="Genomic_DNA"/>
</dbReference>
<evidence type="ECO:0000259" key="1">
    <source>
        <dbReference type="Pfam" id="PF20150"/>
    </source>
</evidence>
<accession>A0A1E1KQ41</accession>
<name>A0A1E1KQ41_9HELO</name>
<sequence>MSTLAQGLPGTITVTMSLDAHGNPILQLGTKTFTEFPKLSAELRVKVWKFTYPERQQITLEHLCYMSGSCNEEKNTAWKQENMQHFPVALHVNHESRNEVLRTCLIIHPAAMAIAVNPTIGLPICAHRSDMYAVQFTTLLYNAGEFHDCLSALRISQPRLFNKITKLEVRDTLTQFFLLKLFTDNRRSNIGSAGNTRKIYCGSFLLFPALKEITFTGKSTDGNWENLMVKKSLDNLKDWVVRFLESAKLHFNDGIAPKVIFRPFKTVQEVLEE</sequence>
<evidence type="ECO:0000313" key="3">
    <source>
        <dbReference type="Proteomes" id="UP000178129"/>
    </source>
</evidence>
<organism evidence="2 3">
    <name type="scientific">Rhynchosporium graminicola</name>
    <dbReference type="NCBI Taxonomy" id="2792576"/>
    <lineage>
        <taxon>Eukaryota</taxon>
        <taxon>Fungi</taxon>
        <taxon>Dikarya</taxon>
        <taxon>Ascomycota</taxon>
        <taxon>Pezizomycotina</taxon>
        <taxon>Leotiomycetes</taxon>
        <taxon>Helotiales</taxon>
        <taxon>Ploettnerulaceae</taxon>
        <taxon>Rhynchosporium</taxon>
    </lineage>
</organism>
<dbReference type="AlphaFoldDB" id="A0A1E1KQ41"/>
<dbReference type="Proteomes" id="UP000178129">
    <property type="component" value="Unassembled WGS sequence"/>
</dbReference>
<evidence type="ECO:0000313" key="2">
    <source>
        <dbReference type="EMBL" id="CZS99014.1"/>
    </source>
</evidence>
<dbReference type="PANTHER" id="PTHR35910">
    <property type="entry name" value="2EXR DOMAIN-CONTAINING PROTEIN"/>
    <property type="match status" value="1"/>
</dbReference>
<keyword evidence="3" id="KW-1185">Reference proteome</keyword>